<feature type="compositionally biased region" description="Low complexity" evidence="1">
    <location>
        <begin position="159"/>
        <end position="181"/>
    </location>
</feature>
<keyword evidence="3" id="KW-1185">Reference proteome</keyword>
<evidence type="ECO:0000313" key="2">
    <source>
        <dbReference type="EnsemblMetazoa" id="XP_019864504.1"/>
    </source>
</evidence>
<dbReference type="InterPro" id="IPR050951">
    <property type="entry name" value="Retrovirus_Pol_polyprotein"/>
</dbReference>
<dbReference type="RefSeq" id="XP_019864504.1">
    <property type="nucleotide sequence ID" value="XM_020008945.1"/>
</dbReference>
<dbReference type="GO" id="GO:0003676">
    <property type="term" value="F:nucleic acid binding"/>
    <property type="evidence" value="ECO:0007669"/>
    <property type="project" value="InterPro"/>
</dbReference>
<dbReference type="PANTHER" id="PTHR37984:SF13">
    <property type="entry name" value="RIBONUCLEASE H"/>
    <property type="match status" value="1"/>
</dbReference>
<feature type="region of interest" description="Disordered" evidence="1">
    <location>
        <begin position="135"/>
        <end position="222"/>
    </location>
</feature>
<dbReference type="EnsemblMetazoa" id="XM_020008945.1">
    <property type="protein sequence ID" value="XP_019864504.1"/>
    <property type="gene ID" value="LOC109593833"/>
</dbReference>
<evidence type="ECO:0008006" key="4">
    <source>
        <dbReference type="Google" id="ProtNLM"/>
    </source>
</evidence>
<dbReference type="KEGG" id="aqu:109593833"/>
<organism evidence="2 3">
    <name type="scientific">Amphimedon queenslandica</name>
    <name type="common">Sponge</name>
    <dbReference type="NCBI Taxonomy" id="400682"/>
    <lineage>
        <taxon>Eukaryota</taxon>
        <taxon>Metazoa</taxon>
        <taxon>Porifera</taxon>
        <taxon>Demospongiae</taxon>
        <taxon>Heteroscleromorpha</taxon>
        <taxon>Haplosclerida</taxon>
        <taxon>Niphatidae</taxon>
        <taxon>Amphimedon</taxon>
    </lineage>
</organism>
<reference evidence="3" key="1">
    <citation type="journal article" date="2010" name="Nature">
        <title>The Amphimedon queenslandica genome and the evolution of animal complexity.</title>
        <authorList>
            <person name="Srivastava M."/>
            <person name="Simakov O."/>
            <person name="Chapman J."/>
            <person name="Fahey B."/>
            <person name="Gauthier M.E."/>
            <person name="Mitros T."/>
            <person name="Richards G.S."/>
            <person name="Conaco C."/>
            <person name="Dacre M."/>
            <person name="Hellsten U."/>
            <person name="Larroux C."/>
            <person name="Putnam N.H."/>
            <person name="Stanke M."/>
            <person name="Adamska M."/>
            <person name="Darling A."/>
            <person name="Degnan S.M."/>
            <person name="Oakley T.H."/>
            <person name="Plachetzki D.C."/>
            <person name="Zhai Y."/>
            <person name="Adamski M."/>
            <person name="Calcino A."/>
            <person name="Cummins S.F."/>
            <person name="Goodstein D.M."/>
            <person name="Harris C."/>
            <person name="Jackson D.J."/>
            <person name="Leys S.P."/>
            <person name="Shu S."/>
            <person name="Woodcroft B.J."/>
            <person name="Vervoort M."/>
            <person name="Kosik K.S."/>
            <person name="Manning G."/>
            <person name="Degnan B.M."/>
            <person name="Rokhsar D.S."/>
        </authorList>
    </citation>
    <scope>NUCLEOTIDE SEQUENCE [LARGE SCALE GENOMIC DNA]</scope>
</reference>
<dbReference type="AlphaFoldDB" id="A0AAN0K5E4"/>
<name>A0AAN0K5E4_AMPQE</name>
<feature type="compositionally biased region" description="Basic residues" evidence="1">
    <location>
        <begin position="213"/>
        <end position="222"/>
    </location>
</feature>
<dbReference type="Gene3D" id="3.30.420.10">
    <property type="entry name" value="Ribonuclease H-like superfamily/Ribonuclease H"/>
    <property type="match status" value="1"/>
</dbReference>
<accession>A0AAN0K5E4</accession>
<dbReference type="PANTHER" id="PTHR37984">
    <property type="entry name" value="PROTEIN CBG26694"/>
    <property type="match status" value="1"/>
</dbReference>
<evidence type="ECO:0000313" key="3">
    <source>
        <dbReference type="Proteomes" id="UP000007879"/>
    </source>
</evidence>
<protein>
    <recommendedName>
        <fullName evidence="4">Integrase catalytic domain-containing protein</fullName>
    </recommendedName>
</protein>
<sequence>MTYERIKFTVTRIVSDNASNFTSEEFAIFMRKNGIHHMKSSYHTASNNLAEQAYRITHHSSTGVSPAKVMFGRPLRSPMDAIRLDIGATSQQKQKNLHCGQVKLRDFYVEDLMYVNNYASGPTWLPGRIKEKSLETTSNTQETIEDAASPVLPLPIEQDTSNYTEDSTDSTTSNATADDTAGVPKAPGTTSITATNRISNRTSDTQTTVRQSQRSHRPPLSY</sequence>
<dbReference type="Proteomes" id="UP000007879">
    <property type="component" value="Unassembled WGS sequence"/>
</dbReference>
<reference evidence="2" key="2">
    <citation type="submission" date="2024-06" db="UniProtKB">
        <authorList>
            <consortium name="EnsemblMetazoa"/>
        </authorList>
    </citation>
    <scope>IDENTIFICATION</scope>
</reference>
<proteinExistence type="predicted"/>
<feature type="compositionally biased region" description="Polar residues" evidence="1">
    <location>
        <begin position="188"/>
        <end position="212"/>
    </location>
</feature>
<evidence type="ECO:0000256" key="1">
    <source>
        <dbReference type="SAM" id="MobiDB-lite"/>
    </source>
</evidence>
<dbReference type="InterPro" id="IPR012337">
    <property type="entry name" value="RNaseH-like_sf"/>
</dbReference>
<dbReference type="GeneID" id="109593833"/>
<dbReference type="InterPro" id="IPR036397">
    <property type="entry name" value="RNaseH_sf"/>
</dbReference>
<dbReference type="SUPFAM" id="SSF53098">
    <property type="entry name" value="Ribonuclease H-like"/>
    <property type="match status" value="1"/>
</dbReference>